<reference evidence="1 2" key="1">
    <citation type="submission" date="2018-10" db="EMBL/GenBank/DDBJ databases">
        <title>Phylogenomics of Brevibacillus.</title>
        <authorList>
            <person name="Dunlap C."/>
        </authorList>
    </citation>
    <scope>NUCLEOTIDE SEQUENCE [LARGE SCALE GENOMIC DNA]</scope>
    <source>
        <strain evidence="1 2">DSM 100115</strain>
    </source>
</reference>
<comment type="caution">
    <text evidence="1">The sequence shown here is derived from an EMBL/GenBank/DDBJ whole genome shotgun (WGS) entry which is preliminary data.</text>
</comment>
<name>A0A3M8AR40_9BACL</name>
<keyword evidence="2" id="KW-1185">Reference proteome</keyword>
<proteinExistence type="predicted"/>
<accession>A0A3M8AR40</accession>
<organism evidence="1 2">
    <name type="scientific">Brevibacillus gelatini</name>
    <dbReference type="NCBI Taxonomy" id="1655277"/>
    <lineage>
        <taxon>Bacteria</taxon>
        <taxon>Bacillati</taxon>
        <taxon>Bacillota</taxon>
        <taxon>Bacilli</taxon>
        <taxon>Bacillales</taxon>
        <taxon>Paenibacillaceae</taxon>
        <taxon>Brevibacillus</taxon>
    </lineage>
</organism>
<dbReference type="EMBL" id="RHHS01000047">
    <property type="protein sequence ID" value="RNB53658.1"/>
    <property type="molecule type" value="Genomic_DNA"/>
</dbReference>
<sequence length="108" mass="11859">MATPFEAFVSPLSWQQVSLLLDTVEYFEDAPKLLSLPQEEGPSVAVPVTADTLKKMLACLDENDAFQRKPFALRWEGGEDGDSGHLIVELPNDETVRQPAVLSAFSPV</sequence>
<dbReference type="Proteomes" id="UP000268829">
    <property type="component" value="Unassembled WGS sequence"/>
</dbReference>
<dbReference type="OrthoDB" id="2469114at2"/>
<evidence type="ECO:0000313" key="2">
    <source>
        <dbReference type="Proteomes" id="UP000268829"/>
    </source>
</evidence>
<evidence type="ECO:0000313" key="1">
    <source>
        <dbReference type="EMBL" id="RNB53658.1"/>
    </source>
</evidence>
<dbReference type="AlphaFoldDB" id="A0A3M8AR40"/>
<protein>
    <submittedName>
        <fullName evidence="1">Uncharacterized protein</fullName>
    </submittedName>
</protein>
<dbReference type="RefSeq" id="WP_122906249.1">
    <property type="nucleotide sequence ID" value="NZ_RHHS01000047.1"/>
</dbReference>
<gene>
    <name evidence="1" type="ORF">EDM57_18905</name>
</gene>